<protein>
    <submittedName>
        <fullName evidence="2">Uncharacterized protein</fullName>
    </submittedName>
</protein>
<name>A0ABQ8IA53_9ROSI</name>
<reference evidence="2 3" key="1">
    <citation type="submission" date="2021-02" db="EMBL/GenBank/DDBJ databases">
        <title>Plant Genome Project.</title>
        <authorList>
            <person name="Zhang R.-G."/>
        </authorList>
    </citation>
    <scope>NUCLEOTIDE SEQUENCE [LARGE SCALE GENOMIC DNA]</scope>
    <source>
        <tissue evidence="2">Leaves</tissue>
    </source>
</reference>
<proteinExistence type="predicted"/>
<evidence type="ECO:0000313" key="2">
    <source>
        <dbReference type="EMBL" id="KAH7573530.1"/>
    </source>
</evidence>
<evidence type="ECO:0000313" key="3">
    <source>
        <dbReference type="Proteomes" id="UP000827721"/>
    </source>
</evidence>
<dbReference type="PANTHER" id="PTHR33484">
    <property type="entry name" value="BNAC07G33360D PROTEIN"/>
    <property type="match status" value="1"/>
</dbReference>
<evidence type="ECO:0000256" key="1">
    <source>
        <dbReference type="SAM" id="MobiDB-lite"/>
    </source>
</evidence>
<feature type="region of interest" description="Disordered" evidence="1">
    <location>
        <begin position="23"/>
        <end position="53"/>
    </location>
</feature>
<dbReference type="Proteomes" id="UP000827721">
    <property type="component" value="Unassembled WGS sequence"/>
</dbReference>
<comment type="caution">
    <text evidence="2">The sequence shown here is derived from an EMBL/GenBank/DDBJ whole genome shotgun (WGS) entry which is preliminary data.</text>
</comment>
<keyword evidence="3" id="KW-1185">Reference proteome</keyword>
<sequence length="189" mass="20807">MKCPEIKGKASISLSATLSKKLKVGASGQGAQPVKGKSLAPSRERGATEAASSGSLVDPNVKAFLDQLPIVFKDYLTSFSLKMASQVNCRLVQVGLEGFDDIDWIYGQPAAKKSSAGRPSSHHQANQNYYDHDQHDHQYSYNTYHHGNQLVSQKQQTVVITSTEAAQYYGGIEFKEYYTRKPKPSSFQS</sequence>
<dbReference type="EMBL" id="JAFEMO010000003">
    <property type="protein sequence ID" value="KAH7573530.1"/>
    <property type="molecule type" value="Genomic_DNA"/>
</dbReference>
<accession>A0ABQ8IA53</accession>
<organism evidence="2 3">
    <name type="scientific">Xanthoceras sorbifolium</name>
    <dbReference type="NCBI Taxonomy" id="99658"/>
    <lineage>
        <taxon>Eukaryota</taxon>
        <taxon>Viridiplantae</taxon>
        <taxon>Streptophyta</taxon>
        <taxon>Embryophyta</taxon>
        <taxon>Tracheophyta</taxon>
        <taxon>Spermatophyta</taxon>
        <taxon>Magnoliopsida</taxon>
        <taxon>eudicotyledons</taxon>
        <taxon>Gunneridae</taxon>
        <taxon>Pentapetalae</taxon>
        <taxon>rosids</taxon>
        <taxon>malvids</taxon>
        <taxon>Sapindales</taxon>
        <taxon>Sapindaceae</taxon>
        <taxon>Xanthoceroideae</taxon>
        <taxon>Xanthoceras</taxon>
    </lineage>
</organism>
<gene>
    <name evidence="2" type="ORF">JRO89_XS03G0167100</name>
</gene>